<comment type="similarity">
    <text evidence="1">Belongs to the 'phage' integrase family.</text>
</comment>
<accession>A0A7C9MK69</accession>
<keyword evidence="3" id="KW-0233">DNA recombination</keyword>
<evidence type="ECO:0000313" key="6">
    <source>
        <dbReference type="Proteomes" id="UP000482487"/>
    </source>
</evidence>
<evidence type="ECO:0000313" key="5">
    <source>
        <dbReference type="EMBL" id="MYL84428.1"/>
    </source>
</evidence>
<dbReference type="RefSeq" id="WP_160962450.1">
    <property type="nucleotide sequence ID" value="NZ_WVUD01000032.1"/>
</dbReference>
<dbReference type="Gene3D" id="1.10.443.10">
    <property type="entry name" value="Intergrase catalytic core"/>
    <property type="match status" value="1"/>
</dbReference>
<dbReference type="InterPro" id="IPR013762">
    <property type="entry name" value="Integrase-like_cat_sf"/>
</dbReference>
<proteinExistence type="inferred from homology"/>
<reference evidence="5 6" key="1">
    <citation type="submission" date="2020-01" db="EMBL/GenBank/DDBJ databases">
        <title>Genome sequence of Desulfovibrio aerotolerans DSM 16695(T).</title>
        <authorList>
            <person name="Karnachuk O."/>
            <person name="Avakyan M."/>
            <person name="Mardanov A."/>
            <person name="Kadnikov V."/>
            <person name="Ravin N."/>
        </authorList>
    </citation>
    <scope>NUCLEOTIDE SEQUENCE [LARGE SCALE GENOMIC DNA]</scope>
    <source>
        <strain evidence="5 6">DSM 16695</strain>
    </source>
</reference>
<dbReference type="GO" id="GO:0006310">
    <property type="term" value="P:DNA recombination"/>
    <property type="evidence" value="ECO:0007669"/>
    <property type="project" value="UniProtKB-KW"/>
</dbReference>
<organism evidence="5 6">
    <name type="scientific">Solidesulfovibrio aerotolerans</name>
    <dbReference type="NCBI Taxonomy" id="295255"/>
    <lineage>
        <taxon>Bacteria</taxon>
        <taxon>Pseudomonadati</taxon>
        <taxon>Thermodesulfobacteriota</taxon>
        <taxon>Desulfovibrionia</taxon>
        <taxon>Desulfovibrionales</taxon>
        <taxon>Desulfovibrionaceae</taxon>
        <taxon>Solidesulfovibrio</taxon>
    </lineage>
</organism>
<dbReference type="InterPro" id="IPR050090">
    <property type="entry name" value="Tyrosine_recombinase_XerCD"/>
</dbReference>
<dbReference type="PROSITE" id="PS51898">
    <property type="entry name" value="TYR_RECOMBINASE"/>
    <property type="match status" value="1"/>
</dbReference>
<dbReference type="Pfam" id="PF00589">
    <property type="entry name" value="Phage_integrase"/>
    <property type="match status" value="1"/>
</dbReference>
<gene>
    <name evidence="5" type="ORF">GTA51_14980</name>
</gene>
<evidence type="ECO:0000256" key="3">
    <source>
        <dbReference type="ARBA" id="ARBA00023172"/>
    </source>
</evidence>
<dbReference type="InterPro" id="IPR011010">
    <property type="entry name" value="DNA_brk_join_enz"/>
</dbReference>
<keyword evidence="2" id="KW-0238">DNA-binding</keyword>
<dbReference type="CDD" id="cd00796">
    <property type="entry name" value="INT_Rci_Hp1_C"/>
    <property type="match status" value="1"/>
</dbReference>
<dbReference type="Gene3D" id="1.10.150.130">
    <property type="match status" value="1"/>
</dbReference>
<comment type="caution">
    <text evidence="5">The sequence shown here is derived from an EMBL/GenBank/DDBJ whole genome shotgun (WGS) entry which is preliminary data.</text>
</comment>
<dbReference type="EMBL" id="WVUD01000032">
    <property type="protein sequence ID" value="MYL84428.1"/>
    <property type="molecule type" value="Genomic_DNA"/>
</dbReference>
<dbReference type="PANTHER" id="PTHR30349:SF64">
    <property type="entry name" value="PROPHAGE INTEGRASE INTD-RELATED"/>
    <property type="match status" value="1"/>
</dbReference>
<dbReference type="AlphaFoldDB" id="A0A7C9MK69"/>
<dbReference type="OrthoDB" id="5450216at2"/>
<dbReference type="InterPro" id="IPR002104">
    <property type="entry name" value="Integrase_catalytic"/>
</dbReference>
<evidence type="ECO:0000259" key="4">
    <source>
        <dbReference type="PROSITE" id="PS51898"/>
    </source>
</evidence>
<name>A0A7C9MK69_9BACT</name>
<dbReference type="PANTHER" id="PTHR30349">
    <property type="entry name" value="PHAGE INTEGRASE-RELATED"/>
    <property type="match status" value="1"/>
</dbReference>
<dbReference type="SUPFAM" id="SSF56349">
    <property type="entry name" value="DNA breaking-rejoining enzymes"/>
    <property type="match status" value="1"/>
</dbReference>
<dbReference type="GO" id="GO:0015074">
    <property type="term" value="P:DNA integration"/>
    <property type="evidence" value="ECO:0007669"/>
    <property type="project" value="InterPro"/>
</dbReference>
<feature type="domain" description="Tyr recombinase" evidence="4">
    <location>
        <begin position="157"/>
        <end position="333"/>
    </location>
</feature>
<evidence type="ECO:0000256" key="1">
    <source>
        <dbReference type="ARBA" id="ARBA00008857"/>
    </source>
</evidence>
<sequence length="355" mass="41110">MPVRRKDRKGNRYWYGRITLPSGKSVEKRCESKREAQEWEVLARSRVETFEETDTVSLALLAEKHLDHVKTRLSEKSYDEKRRVFRRLCQEIPPATEVAKVTYARVETVLDKISREKSGHRANKYRVHLVRAYNWGMKALGLPSPNPWQIEKYKEEKNPRYVPSEADFWKVYAVAGEEDQRMLLTYLHTAGRMREIFNLSWDDVDFESQRLQLWTNKRKGGRECDWIPMTDELAQALRVQRLVTGFQNYVYVNPDTGTCYKWHQKFMPRLCIRAGVKEFGFHAIRHLSASILDQAGIPLAAIQAILRHKSSHTTARYLHTLSGTKVALNEAFRRSTGIDGVGAKKKAQEGGASRA</sequence>
<dbReference type="InterPro" id="IPR010998">
    <property type="entry name" value="Integrase_recombinase_N"/>
</dbReference>
<dbReference type="Proteomes" id="UP000482487">
    <property type="component" value="Unassembled WGS sequence"/>
</dbReference>
<dbReference type="GO" id="GO:0003677">
    <property type="term" value="F:DNA binding"/>
    <property type="evidence" value="ECO:0007669"/>
    <property type="project" value="UniProtKB-KW"/>
</dbReference>
<evidence type="ECO:0000256" key="2">
    <source>
        <dbReference type="ARBA" id="ARBA00023125"/>
    </source>
</evidence>
<protein>
    <submittedName>
        <fullName evidence="5">Tyrosine-type recombinase/integrase</fullName>
    </submittedName>
</protein>
<keyword evidence="6" id="KW-1185">Reference proteome</keyword>